<name>A0AAN6DK88_9EURO</name>
<gene>
    <name evidence="5" type="ORF">EDD36DRAFT_112899</name>
</gene>
<comment type="similarity">
    <text evidence="1 4">Belongs to the short-chain dehydrogenases/reductases (SDR) family.</text>
</comment>
<protein>
    <submittedName>
        <fullName evidence="5">15-hydroxyprostaglandin dehydrogenase</fullName>
    </submittedName>
</protein>
<dbReference type="Gene3D" id="3.40.50.720">
    <property type="entry name" value="NAD(P)-binding Rossmann-like Domain"/>
    <property type="match status" value="1"/>
</dbReference>
<evidence type="ECO:0000256" key="2">
    <source>
        <dbReference type="ARBA" id="ARBA00022857"/>
    </source>
</evidence>
<dbReference type="EMBL" id="MU404365">
    <property type="protein sequence ID" value="KAI1607949.1"/>
    <property type="molecule type" value="Genomic_DNA"/>
</dbReference>
<dbReference type="InterPro" id="IPR002347">
    <property type="entry name" value="SDR_fam"/>
</dbReference>
<evidence type="ECO:0000256" key="1">
    <source>
        <dbReference type="ARBA" id="ARBA00006484"/>
    </source>
</evidence>
<keyword evidence="6" id="KW-1185">Reference proteome</keyword>
<dbReference type="GO" id="GO:0005737">
    <property type="term" value="C:cytoplasm"/>
    <property type="evidence" value="ECO:0007669"/>
    <property type="project" value="TreeGrafter"/>
</dbReference>
<evidence type="ECO:0000256" key="3">
    <source>
        <dbReference type="ARBA" id="ARBA00023002"/>
    </source>
</evidence>
<evidence type="ECO:0000313" key="6">
    <source>
        <dbReference type="Proteomes" id="UP001203852"/>
    </source>
</evidence>
<dbReference type="PANTHER" id="PTHR44229">
    <property type="entry name" value="15-HYDROXYPROSTAGLANDIN DEHYDROGENASE [NAD(+)]"/>
    <property type="match status" value="1"/>
</dbReference>
<accession>A0AAN6DK88</accession>
<dbReference type="PROSITE" id="PS00061">
    <property type="entry name" value="ADH_SHORT"/>
    <property type="match status" value="1"/>
</dbReference>
<dbReference type="SUPFAM" id="SSF51735">
    <property type="entry name" value="NAD(P)-binding Rossmann-fold domains"/>
    <property type="match status" value="1"/>
</dbReference>
<dbReference type="CDD" id="cd05323">
    <property type="entry name" value="ADH_SDR_c_like"/>
    <property type="match status" value="1"/>
</dbReference>
<dbReference type="PRINTS" id="PR00081">
    <property type="entry name" value="GDHRDH"/>
</dbReference>
<dbReference type="InterPro" id="IPR020904">
    <property type="entry name" value="Sc_DH/Rdtase_CS"/>
</dbReference>
<dbReference type="PRINTS" id="PR00080">
    <property type="entry name" value="SDRFAMILY"/>
</dbReference>
<comment type="caution">
    <text evidence="5">The sequence shown here is derived from an EMBL/GenBank/DDBJ whole genome shotgun (WGS) entry which is preliminary data.</text>
</comment>
<dbReference type="PANTHER" id="PTHR44229:SF4">
    <property type="entry name" value="15-HYDROXYPROSTAGLANDIN DEHYDROGENASE [NAD(+)]"/>
    <property type="match status" value="1"/>
</dbReference>
<evidence type="ECO:0000313" key="5">
    <source>
        <dbReference type="EMBL" id="KAI1607949.1"/>
    </source>
</evidence>
<reference evidence="5" key="1">
    <citation type="journal article" date="2022" name="bioRxiv">
        <title>Deciphering the potential niche of two novel black yeast fungi from a biological soil crust based on their genomes, phenotypes, and melanin regulation.</title>
        <authorList>
            <consortium name="DOE Joint Genome Institute"/>
            <person name="Carr E.C."/>
            <person name="Barton Q."/>
            <person name="Grambo S."/>
            <person name="Sullivan M."/>
            <person name="Renfro C.M."/>
            <person name="Kuo A."/>
            <person name="Pangilinan J."/>
            <person name="Lipzen A."/>
            <person name="Keymanesh K."/>
            <person name="Savage E."/>
            <person name="Barry K."/>
            <person name="Grigoriev I.V."/>
            <person name="Riekhof W.R."/>
            <person name="Harris S.S."/>
        </authorList>
    </citation>
    <scope>NUCLEOTIDE SEQUENCE</scope>
    <source>
        <strain evidence="5">JF 03-4F</strain>
    </source>
</reference>
<sequence length="285" mass="31057">MSLAEKRVAIVTGAASGIGEALATELVRRGWRVALVDMNADAGEKLATVLGPDAQFFQCNVASYQDQANMFSRVWETWGQIDALCANAGILDRGSLYIFEHRHSDTIPPEPDTLCTDVDYKGVVYGVQLAIHFMRKNKVPGGQIVATSSVVALYPLPSYPEYCGAKAGVLGLVRCMAPVLKAKENITINAVMPGIVPTSIMPQEMLDAVSEECLTPVTTIVAAYVRLLDDRELTGQAIECSAYKLLFSAQPDYLNGWISKRAATVWEPIFKRKHSEFSELPDAIA</sequence>
<dbReference type="Proteomes" id="UP001203852">
    <property type="component" value="Unassembled WGS sequence"/>
</dbReference>
<dbReference type="AlphaFoldDB" id="A0AAN6DK88"/>
<proteinExistence type="inferred from homology"/>
<keyword evidence="3" id="KW-0560">Oxidoreductase</keyword>
<evidence type="ECO:0000256" key="4">
    <source>
        <dbReference type="RuleBase" id="RU000363"/>
    </source>
</evidence>
<keyword evidence="2" id="KW-0521">NADP</keyword>
<dbReference type="GO" id="GO:0016491">
    <property type="term" value="F:oxidoreductase activity"/>
    <property type="evidence" value="ECO:0007669"/>
    <property type="project" value="UniProtKB-KW"/>
</dbReference>
<organism evidence="5 6">
    <name type="scientific">Exophiala viscosa</name>
    <dbReference type="NCBI Taxonomy" id="2486360"/>
    <lineage>
        <taxon>Eukaryota</taxon>
        <taxon>Fungi</taxon>
        <taxon>Dikarya</taxon>
        <taxon>Ascomycota</taxon>
        <taxon>Pezizomycotina</taxon>
        <taxon>Eurotiomycetes</taxon>
        <taxon>Chaetothyriomycetidae</taxon>
        <taxon>Chaetothyriales</taxon>
        <taxon>Herpotrichiellaceae</taxon>
        <taxon>Exophiala</taxon>
    </lineage>
</organism>
<dbReference type="InterPro" id="IPR036291">
    <property type="entry name" value="NAD(P)-bd_dom_sf"/>
</dbReference>
<dbReference type="Pfam" id="PF00106">
    <property type="entry name" value="adh_short"/>
    <property type="match status" value="1"/>
</dbReference>